<evidence type="ECO:0000259" key="10">
    <source>
        <dbReference type="PROSITE" id="PS50113"/>
    </source>
</evidence>
<evidence type="ECO:0000256" key="5">
    <source>
        <dbReference type="ARBA" id="ARBA00022777"/>
    </source>
</evidence>
<dbReference type="InterPro" id="IPR003594">
    <property type="entry name" value="HATPase_dom"/>
</dbReference>
<protein>
    <recommendedName>
        <fullName evidence="2">histidine kinase</fullName>
        <ecNumber evidence="2">2.7.13.3</ecNumber>
    </recommendedName>
</protein>
<dbReference type="AlphaFoldDB" id="A0A2V2MYA5"/>
<dbReference type="Pfam" id="PF02518">
    <property type="entry name" value="HATPase_c"/>
    <property type="match status" value="1"/>
</dbReference>
<feature type="domain" description="PAC" evidence="10">
    <location>
        <begin position="506"/>
        <end position="558"/>
    </location>
</feature>
<dbReference type="InterPro" id="IPR001789">
    <property type="entry name" value="Sig_transdc_resp-reg_receiver"/>
</dbReference>
<dbReference type="GO" id="GO:0004673">
    <property type="term" value="F:protein histidine kinase activity"/>
    <property type="evidence" value="ECO:0007669"/>
    <property type="project" value="UniProtKB-EC"/>
</dbReference>
<dbReference type="SMART" id="SM00086">
    <property type="entry name" value="PAC"/>
    <property type="match status" value="4"/>
</dbReference>
<dbReference type="PANTHER" id="PTHR43304">
    <property type="entry name" value="PHYTOCHROME-LIKE PROTEIN CPH1"/>
    <property type="match status" value="1"/>
</dbReference>
<dbReference type="NCBIfam" id="TIGR00229">
    <property type="entry name" value="sensory_box"/>
    <property type="match status" value="4"/>
</dbReference>
<evidence type="ECO:0000313" key="12">
    <source>
        <dbReference type="Proteomes" id="UP000245934"/>
    </source>
</evidence>
<dbReference type="Pfam" id="PF13426">
    <property type="entry name" value="PAS_9"/>
    <property type="match status" value="3"/>
</dbReference>
<dbReference type="PRINTS" id="PR00344">
    <property type="entry name" value="BCTRLSENSOR"/>
</dbReference>
<dbReference type="PROSITE" id="PS50109">
    <property type="entry name" value="HIS_KIN"/>
    <property type="match status" value="1"/>
</dbReference>
<dbReference type="InterPro" id="IPR004358">
    <property type="entry name" value="Sig_transdc_His_kin-like_C"/>
</dbReference>
<dbReference type="InterPro" id="IPR052162">
    <property type="entry name" value="Sensor_kinase/Photoreceptor"/>
</dbReference>
<dbReference type="Gene3D" id="3.30.450.20">
    <property type="entry name" value="PAS domain"/>
    <property type="match status" value="4"/>
</dbReference>
<comment type="catalytic activity">
    <reaction evidence="1">
        <text>ATP + protein L-histidine = ADP + protein N-phospho-L-histidine.</text>
        <dbReference type="EC" id="2.7.13.3"/>
    </reaction>
</comment>
<dbReference type="SMART" id="SM00448">
    <property type="entry name" value="REC"/>
    <property type="match status" value="1"/>
</dbReference>
<evidence type="ECO:0000256" key="4">
    <source>
        <dbReference type="ARBA" id="ARBA00022679"/>
    </source>
</evidence>
<keyword evidence="5" id="KW-0418">Kinase</keyword>
<feature type="domain" description="PAS" evidence="9">
    <location>
        <begin position="684"/>
        <end position="753"/>
    </location>
</feature>
<dbReference type="CDD" id="cd00130">
    <property type="entry name" value="PAS"/>
    <property type="match status" value="4"/>
</dbReference>
<dbReference type="SUPFAM" id="SSF55874">
    <property type="entry name" value="ATPase domain of HSP90 chaperone/DNA topoisomerase II/histidine kinase"/>
    <property type="match status" value="1"/>
</dbReference>
<dbReference type="Gene3D" id="2.10.70.100">
    <property type="match status" value="1"/>
</dbReference>
<evidence type="ECO:0000313" key="11">
    <source>
        <dbReference type="EMBL" id="PWR73114.1"/>
    </source>
</evidence>
<keyword evidence="4" id="KW-0808">Transferase</keyword>
<evidence type="ECO:0000259" key="7">
    <source>
        <dbReference type="PROSITE" id="PS50109"/>
    </source>
</evidence>
<dbReference type="InterPro" id="IPR005467">
    <property type="entry name" value="His_kinase_dom"/>
</dbReference>
<dbReference type="Pfam" id="PF00072">
    <property type="entry name" value="Response_reg"/>
    <property type="match status" value="1"/>
</dbReference>
<dbReference type="SUPFAM" id="SSF55785">
    <property type="entry name" value="PYP-like sensor domain (PAS domain)"/>
    <property type="match status" value="4"/>
</dbReference>
<dbReference type="Gene3D" id="3.30.450.40">
    <property type="match status" value="1"/>
</dbReference>
<dbReference type="SMART" id="SM00091">
    <property type="entry name" value="PAS"/>
    <property type="match status" value="4"/>
</dbReference>
<dbReference type="InterPro" id="IPR011006">
    <property type="entry name" value="CheY-like_superfamily"/>
</dbReference>
<name>A0A2V2MYA5_9EURY</name>
<reference evidence="11 12" key="1">
    <citation type="submission" date="2018-05" db="EMBL/GenBank/DDBJ databases">
        <title>Draft genome of Methanospirillum stamsii Pt1.</title>
        <authorList>
            <person name="Dueholm M.S."/>
            <person name="Nielsen P.H."/>
            <person name="Bakmann L.F."/>
            <person name="Otzen D.E."/>
        </authorList>
    </citation>
    <scope>NUCLEOTIDE SEQUENCE [LARGE SCALE GENOMIC DNA]</scope>
    <source>
        <strain evidence="11 12">Pt1</strain>
    </source>
</reference>
<dbReference type="Pfam" id="PF13185">
    <property type="entry name" value="GAF_2"/>
    <property type="match status" value="1"/>
</dbReference>
<sequence>MISIIYADDKVGLLRLGKQILEQNDEFSVDTCITIQESLEKIIHHTYDVIISGFSKPGIDGIALLRAVRERSSIPFIFLKSPDNREDLLEIFRSNADIFPWKEGDEESLFLILALKIRQLVQRNQPEISVSGLKSEVETLRHRGAMLRILNEIISEVNNAQTISDLLEKVLDKSIRLLNFDAGGIYFVDTDSRTAHIVHSQNLPSGFIAEVDDVSIDKEPYKTMFVRNQPLFIENYARVSPERSQKYGLCSIATLPLMAEGKAIGVLNIASFRRYLISDEEKETLISISRELGSAIGRLFAEEEKIKGAQNIRTLFQSIDDIIFVINLKGDIVAMNTAAEERLSYSKQELIGRSILTILDPEKREEALKFYDKLIDGTGKDNSIPIISKNGARIEVDTKITRGKWDDQDVLIGVSRDVTERRQFEEALQKSERQLNEAQHLAKTGSWELDIPANFLTWSEVIFEIFEIDPLQFGASYEAFLNAIHPDDQKAVDDAYSDSLQEKTPYQIEHRLLMPDGRIKYVQERCETKYDDSGKPLSSLGTVQDITELKETEKALRLSQEKYSKLFLSSPDAIIISDLDSGRIIEVNEAFSLNMEYTPDELNGKNTIELGIWGTKEERDKLISLIKKQGRVRGFETITHAKSGKRYFVSISAETIAIEGNRFLISTIRDITKRKQHEIALKESEEKYRNVVEQARDGIVIVQDLNLVFSNEAFARMTGYTIKDLTGLDFRTLFPPDKQEKIAEVIQNRLAGESLPGMYETTLLRSNNSEIPVEAIGAFITYHGAPADLIIIRDISERKRLEISLLEALQKLKILTGITRHDIINDLNIITVSLDLVLGMDMSPQQQEYITNALTAGETLKNTIEFTREYEDFGSLSSRWVHLASIVDAARSDVYLGEITVEISISLDIEIFADPIIQKVFSTLFDNSIRHGTTISAIRVKAQKQKKNLVIVYTDDGIGIEEKDKENIFKHGFGKNTGVGLYLVRELLSITGLKISETGKPGEGVRFEIVVPNGTFRFQKH</sequence>
<dbReference type="EMBL" id="QGMZ01000021">
    <property type="protein sequence ID" value="PWR73114.1"/>
    <property type="molecule type" value="Genomic_DNA"/>
</dbReference>
<feature type="domain" description="PAS" evidence="9">
    <location>
        <begin position="308"/>
        <end position="378"/>
    </location>
</feature>
<evidence type="ECO:0000256" key="1">
    <source>
        <dbReference type="ARBA" id="ARBA00000085"/>
    </source>
</evidence>
<dbReference type="GeneID" id="97610196"/>
<dbReference type="SMART" id="SM00065">
    <property type="entry name" value="GAF"/>
    <property type="match status" value="1"/>
</dbReference>
<dbReference type="PANTHER" id="PTHR43304:SF1">
    <property type="entry name" value="PAC DOMAIN-CONTAINING PROTEIN"/>
    <property type="match status" value="1"/>
</dbReference>
<dbReference type="PROSITE" id="PS50110">
    <property type="entry name" value="RESPONSE_REGULATORY"/>
    <property type="match status" value="1"/>
</dbReference>
<feature type="domain" description="Response regulatory" evidence="8">
    <location>
        <begin position="3"/>
        <end position="117"/>
    </location>
</feature>
<dbReference type="InterPro" id="IPR035965">
    <property type="entry name" value="PAS-like_dom_sf"/>
</dbReference>
<dbReference type="Proteomes" id="UP000245934">
    <property type="component" value="Unassembled WGS sequence"/>
</dbReference>
<dbReference type="RefSeq" id="WP_109941189.1">
    <property type="nucleotide sequence ID" value="NZ_CP176366.1"/>
</dbReference>
<feature type="domain" description="PAC" evidence="10">
    <location>
        <begin position="380"/>
        <end position="430"/>
    </location>
</feature>
<comment type="caution">
    <text evidence="11">The sequence shown here is derived from an EMBL/GenBank/DDBJ whole genome shotgun (WGS) entry which is preliminary data.</text>
</comment>
<evidence type="ECO:0000256" key="2">
    <source>
        <dbReference type="ARBA" id="ARBA00012438"/>
    </source>
</evidence>
<dbReference type="Gene3D" id="3.30.565.10">
    <property type="entry name" value="Histidine kinase-like ATPase, C-terminal domain"/>
    <property type="match status" value="1"/>
</dbReference>
<evidence type="ECO:0000259" key="9">
    <source>
        <dbReference type="PROSITE" id="PS50112"/>
    </source>
</evidence>
<dbReference type="PROSITE" id="PS50112">
    <property type="entry name" value="PAS"/>
    <property type="match status" value="3"/>
</dbReference>
<dbReference type="EC" id="2.7.13.3" evidence="2"/>
<dbReference type="InterPro" id="IPR001610">
    <property type="entry name" value="PAC"/>
</dbReference>
<dbReference type="Gene3D" id="3.40.50.2300">
    <property type="match status" value="1"/>
</dbReference>
<dbReference type="PROSITE" id="PS50113">
    <property type="entry name" value="PAC"/>
    <property type="match status" value="2"/>
</dbReference>
<keyword evidence="12" id="KW-1185">Reference proteome</keyword>
<evidence type="ECO:0000259" key="8">
    <source>
        <dbReference type="PROSITE" id="PS50110"/>
    </source>
</evidence>
<proteinExistence type="predicted"/>
<dbReference type="InterPro" id="IPR003018">
    <property type="entry name" value="GAF"/>
</dbReference>
<dbReference type="InterPro" id="IPR013655">
    <property type="entry name" value="PAS_fold_3"/>
</dbReference>
<dbReference type="InterPro" id="IPR036890">
    <property type="entry name" value="HATPase_C_sf"/>
</dbReference>
<keyword evidence="3" id="KW-0597">Phosphoprotein</keyword>
<dbReference type="InterPro" id="IPR000014">
    <property type="entry name" value="PAS"/>
</dbReference>
<dbReference type="SMART" id="SM00387">
    <property type="entry name" value="HATPase_c"/>
    <property type="match status" value="1"/>
</dbReference>
<comment type="caution">
    <text evidence="6">Lacks conserved residue(s) required for the propagation of feature annotation.</text>
</comment>
<accession>A0A2V2MYA5</accession>
<dbReference type="GO" id="GO:0000160">
    <property type="term" value="P:phosphorelay signal transduction system"/>
    <property type="evidence" value="ECO:0007669"/>
    <property type="project" value="InterPro"/>
</dbReference>
<dbReference type="InterPro" id="IPR029016">
    <property type="entry name" value="GAF-like_dom_sf"/>
</dbReference>
<organism evidence="11 12">
    <name type="scientific">Methanospirillum stamsii</name>
    <dbReference type="NCBI Taxonomy" id="1277351"/>
    <lineage>
        <taxon>Archaea</taxon>
        <taxon>Methanobacteriati</taxon>
        <taxon>Methanobacteriota</taxon>
        <taxon>Stenosarchaea group</taxon>
        <taxon>Methanomicrobia</taxon>
        <taxon>Methanomicrobiales</taxon>
        <taxon>Methanospirillaceae</taxon>
        <taxon>Methanospirillum</taxon>
    </lineage>
</organism>
<evidence type="ECO:0000256" key="6">
    <source>
        <dbReference type="PROSITE-ProRule" id="PRU00169"/>
    </source>
</evidence>
<dbReference type="OrthoDB" id="8127at2157"/>
<gene>
    <name evidence="11" type="ORF">DLD82_11070</name>
</gene>
<dbReference type="SUPFAM" id="SSF55781">
    <property type="entry name" value="GAF domain-like"/>
    <property type="match status" value="1"/>
</dbReference>
<evidence type="ECO:0000256" key="3">
    <source>
        <dbReference type="ARBA" id="ARBA00022553"/>
    </source>
</evidence>
<dbReference type="Pfam" id="PF08447">
    <property type="entry name" value="PAS_3"/>
    <property type="match status" value="1"/>
</dbReference>
<dbReference type="InterPro" id="IPR000700">
    <property type="entry name" value="PAS-assoc_C"/>
</dbReference>
<feature type="domain" description="PAS" evidence="9">
    <location>
        <begin position="559"/>
        <end position="608"/>
    </location>
</feature>
<feature type="domain" description="Histidine kinase" evidence="7">
    <location>
        <begin position="818"/>
        <end position="1015"/>
    </location>
</feature>
<dbReference type="SUPFAM" id="SSF52172">
    <property type="entry name" value="CheY-like"/>
    <property type="match status" value="1"/>
</dbReference>